<gene>
    <name evidence="2" type="ORF">P5673_000504</name>
</gene>
<proteinExistence type="predicted"/>
<organism evidence="2 3">
    <name type="scientific">Acropora cervicornis</name>
    <name type="common">Staghorn coral</name>
    <dbReference type="NCBI Taxonomy" id="6130"/>
    <lineage>
        <taxon>Eukaryota</taxon>
        <taxon>Metazoa</taxon>
        <taxon>Cnidaria</taxon>
        <taxon>Anthozoa</taxon>
        <taxon>Hexacorallia</taxon>
        <taxon>Scleractinia</taxon>
        <taxon>Astrocoeniina</taxon>
        <taxon>Acroporidae</taxon>
        <taxon>Acropora</taxon>
    </lineage>
</organism>
<dbReference type="Proteomes" id="UP001249851">
    <property type="component" value="Unassembled WGS sequence"/>
</dbReference>
<sequence>MRLYQEILIKLLDVLTGLKFLLTYFQRWYVLKEAARFILSRLQLVFKTQQVKIAVAFFPGAMNKVVSCSLWLLLAAIVTSSIFTVPVANLAVKQDFNDTVLSSCLDQKQKHSLGNLSLIGTAVYAECFCKQRDFNMCSTWKLAHKTASKSVRVKVMDQILAEHDSMQMSSWTEEDALENRDTKGSCRKYAKNLIDGVYGSFHLNYSSAPRSDLLSAEWKFCEDMRVDDSTGCNYTIVPVRHRNESIPSHVLFHFARSFTNTSQHLLLGNLYQLQVETCDGSVVNTRVSAPYSAYPPPVTPTTEFFLFPIESSEDQRVTSRPPIDHREIEQYSYDNAVSSFHRSLCFSIALPLAALLGVLNLLEPCFYFQISCCF</sequence>
<keyword evidence="1" id="KW-0812">Transmembrane</keyword>
<feature type="transmembrane region" description="Helical" evidence="1">
    <location>
        <begin position="70"/>
        <end position="92"/>
    </location>
</feature>
<comment type="caution">
    <text evidence="2">The sequence shown here is derived from an EMBL/GenBank/DDBJ whole genome shotgun (WGS) entry which is preliminary data.</text>
</comment>
<keyword evidence="3" id="KW-1185">Reference proteome</keyword>
<evidence type="ECO:0000313" key="2">
    <source>
        <dbReference type="EMBL" id="KAK2574350.1"/>
    </source>
</evidence>
<dbReference type="EMBL" id="JARQWQ010000001">
    <property type="protein sequence ID" value="KAK2574350.1"/>
    <property type="molecule type" value="Genomic_DNA"/>
</dbReference>
<keyword evidence="1" id="KW-0472">Membrane</keyword>
<protein>
    <submittedName>
        <fullName evidence="2">Uncharacterized protein</fullName>
    </submittedName>
</protein>
<keyword evidence="1" id="KW-1133">Transmembrane helix</keyword>
<accession>A0AAD9R7A5</accession>
<name>A0AAD9R7A5_ACRCE</name>
<evidence type="ECO:0000256" key="1">
    <source>
        <dbReference type="SAM" id="Phobius"/>
    </source>
</evidence>
<reference evidence="2" key="2">
    <citation type="journal article" date="2023" name="Science">
        <title>Genomic signatures of disease resistance in endangered staghorn corals.</title>
        <authorList>
            <person name="Vollmer S.V."/>
            <person name="Selwyn J.D."/>
            <person name="Despard B.A."/>
            <person name="Roesel C.L."/>
        </authorList>
    </citation>
    <scope>NUCLEOTIDE SEQUENCE</scope>
    <source>
        <strain evidence="2">K2</strain>
    </source>
</reference>
<reference evidence="2" key="1">
    <citation type="journal article" date="2023" name="G3 (Bethesda)">
        <title>Whole genome assembly and annotation of the endangered Caribbean coral Acropora cervicornis.</title>
        <authorList>
            <person name="Selwyn J.D."/>
            <person name="Vollmer S.V."/>
        </authorList>
    </citation>
    <scope>NUCLEOTIDE SEQUENCE</scope>
    <source>
        <strain evidence="2">K2</strain>
    </source>
</reference>
<dbReference type="AlphaFoldDB" id="A0AAD9R7A5"/>
<evidence type="ECO:0000313" key="3">
    <source>
        <dbReference type="Proteomes" id="UP001249851"/>
    </source>
</evidence>